<keyword evidence="1" id="KW-0732">Signal</keyword>
<dbReference type="PANTHER" id="PTHR31238">
    <property type="entry name" value="GERMIN-LIKE PROTEIN SUBFAMILY 3 MEMBER 3"/>
    <property type="match status" value="1"/>
</dbReference>
<keyword evidence="4" id="KW-1185">Reference proteome</keyword>
<feature type="domain" description="Cupin type-1" evidence="2">
    <location>
        <begin position="38"/>
        <end position="88"/>
    </location>
</feature>
<evidence type="ECO:0000313" key="4">
    <source>
        <dbReference type="Proteomes" id="UP000516437"/>
    </source>
</evidence>
<dbReference type="SUPFAM" id="SSF51182">
    <property type="entry name" value="RmlC-like cupins"/>
    <property type="match status" value="1"/>
</dbReference>
<dbReference type="InterPro" id="IPR006045">
    <property type="entry name" value="Cupin_1"/>
</dbReference>
<evidence type="ECO:0000259" key="2">
    <source>
        <dbReference type="Pfam" id="PF00190"/>
    </source>
</evidence>
<reference evidence="3 4" key="1">
    <citation type="journal article" date="2019" name="Plant Biotechnol. J.">
        <title>The red bayberry genome and genetic basis of sex determination.</title>
        <authorList>
            <person name="Jia H.M."/>
            <person name="Jia H.J."/>
            <person name="Cai Q.L."/>
            <person name="Wang Y."/>
            <person name="Zhao H.B."/>
            <person name="Yang W.F."/>
            <person name="Wang G.Y."/>
            <person name="Li Y.H."/>
            <person name="Zhan D.L."/>
            <person name="Shen Y.T."/>
            <person name="Niu Q.F."/>
            <person name="Chang L."/>
            <person name="Qiu J."/>
            <person name="Zhao L."/>
            <person name="Xie H.B."/>
            <person name="Fu W.Y."/>
            <person name="Jin J."/>
            <person name="Li X.W."/>
            <person name="Jiao Y."/>
            <person name="Zhou C.C."/>
            <person name="Tu T."/>
            <person name="Chai C.Y."/>
            <person name="Gao J.L."/>
            <person name="Fan L.J."/>
            <person name="van de Weg E."/>
            <person name="Wang J.Y."/>
            <person name="Gao Z.S."/>
        </authorList>
    </citation>
    <scope>NUCLEOTIDE SEQUENCE [LARGE SCALE GENOMIC DNA]</scope>
    <source>
        <tissue evidence="3">Leaves</tissue>
    </source>
</reference>
<dbReference type="OrthoDB" id="1935583at2759"/>
<comment type="caution">
    <text evidence="3">The sequence shown here is derived from an EMBL/GenBank/DDBJ whole genome shotgun (WGS) entry which is preliminary data.</text>
</comment>
<feature type="chain" id="PRO_5025504369" evidence="1">
    <location>
        <begin position="20"/>
        <end position="97"/>
    </location>
</feature>
<dbReference type="AlphaFoldDB" id="A0A6A1V191"/>
<proteinExistence type="predicted"/>
<evidence type="ECO:0000313" key="3">
    <source>
        <dbReference type="EMBL" id="KAB1206454.1"/>
    </source>
</evidence>
<dbReference type="InterPro" id="IPR014710">
    <property type="entry name" value="RmlC-like_jellyroll"/>
</dbReference>
<dbReference type="EMBL" id="RXIC02000025">
    <property type="protein sequence ID" value="KAB1206454.1"/>
    <property type="molecule type" value="Genomic_DNA"/>
</dbReference>
<sequence>MLLVTVLLFGCLLWPAPLPLLPTLVPCKTFVLQPKILTWNMGNTDALVFAALNSHNPSVITIANVVFGTNPPINCDVLSKAFLVDKSVINYLEKQFK</sequence>
<accession>A0A6A1V191</accession>
<protein>
    <submittedName>
        <fullName evidence="3">Germin-like protein 12-1</fullName>
    </submittedName>
</protein>
<dbReference type="Proteomes" id="UP000516437">
    <property type="component" value="Chromosome 7"/>
</dbReference>
<dbReference type="InterPro" id="IPR011051">
    <property type="entry name" value="RmlC_Cupin_sf"/>
</dbReference>
<gene>
    <name evidence="3" type="ORF">CJ030_MR7G000090</name>
</gene>
<evidence type="ECO:0000256" key="1">
    <source>
        <dbReference type="SAM" id="SignalP"/>
    </source>
</evidence>
<feature type="signal peptide" evidence="1">
    <location>
        <begin position="1"/>
        <end position="19"/>
    </location>
</feature>
<organism evidence="3 4">
    <name type="scientific">Morella rubra</name>
    <name type="common">Chinese bayberry</name>
    <dbReference type="NCBI Taxonomy" id="262757"/>
    <lineage>
        <taxon>Eukaryota</taxon>
        <taxon>Viridiplantae</taxon>
        <taxon>Streptophyta</taxon>
        <taxon>Embryophyta</taxon>
        <taxon>Tracheophyta</taxon>
        <taxon>Spermatophyta</taxon>
        <taxon>Magnoliopsida</taxon>
        <taxon>eudicotyledons</taxon>
        <taxon>Gunneridae</taxon>
        <taxon>Pentapetalae</taxon>
        <taxon>rosids</taxon>
        <taxon>fabids</taxon>
        <taxon>Fagales</taxon>
        <taxon>Myricaceae</taxon>
        <taxon>Morella</taxon>
    </lineage>
</organism>
<dbReference type="Gene3D" id="2.60.120.10">
    <property type="entry name" value="Jelly Rolls"/>
    <property type="match status" value="1"/>
</dbReference>
<dbReference type="Pfam" id="PF00190">
    <property type="entry name" value="Cupin_1"/>
    <property type="match status" value="1"/>
</dbReference>
<name>A0A6A1V191_9ROSI</name>